<proteinExistence type="predicted"/>
<sequence>MDQAITAKIREFVHEREWERFHSPKNLVRALAGETGELLAEFQWVDEEASWSAREDGELRAHVSEEMADVAIYLNRLADVLQIDLDQAINAKLTLNTSRYPVGQSKGRATKYTSLKEDS</sequence>
<dbReference type="PANTHER" id="PTHR46523">
    <property type="entry name" value="DCTP PYROPHOSPHATASE 1"/>
    <property type="match status" value="1"/>
</dbReference>
<evidence type="ECO:0000313" key="2">
    <source>
        <dbReference type="Proteomes" id="UP000295818"/>
    </source>
</evidence>
<dbReference type="RefSeq" id="WP_132195451.1">
    <property type="nucleotide sequence ID" value="NZ_SLWM01000027.1"/>
</dbReference>
<dbReference type="InterPro" id="IPR025984">
    <property type="entry name" value="DCTPP"/>
</dbReference>
<gene>
    <name evidence="1" type="ORF">EV644_12731</name>
</gene>
<dbReference type="InterPro" id="IPR052555">
    <property type="entry name" value="dCTP_Pyrophosphatase"/>
</dbReference>
<evidence type="ECO:0000313" key="1">
    <source>
        <dbReference type="EMBL" id="TCO12140.1"/>
    </source>
</evidence>
<dbReference type="PIRSF" id="PIRSF029826">
    <property type="entry name" value="UCP029826_pph"/>
    <property type="match status" value="1"/>
</dbReference>
<accession>A0ABY2BB24</accession>
<organism evidence="1 2">
    <name type="scientific">Kribbella orskensis</name>
    <dbReference type="NCBI Taxonomy" id="2512216"/>
    <lineage>
        <taxon>Bacteria</taxon>
        <taxon>Bacillati</taxon>
        <taxon>Actinomycetota</taxon>
        <taxon>Actinomycetes</taxon>
        <taxon>Propionibacteriales</taxon>
        <taxon>Kribbellaceae</taxon>
        <taxon>Kribbella</taxon>
    </lineage>
</organism>
<protein>
    <submittedName>
        <fullName evidence="1">NTP pyrophosphatase (Non-canonical NTP hydrolase)</fullName>
    </submittedName>
</protein>
<name>A0ABY2BB24_9ACTN</name>
<dbReference type="Proteomes" id="UP000295818">
    <property type="component" value="Unassembled WGS sequence"/>
</dbReference>
<dbReference type="CDD" id="cd11537">
    <property type="entry name" value="NTP-PPase_RS21-C6_like"/>
    <property type="match status" value="1"/>
</dbReference>
<keyword evidence="1" id="KW-0378">Hydrolase</keyword>
<dbReference type="GO" id="GO:0016787">
    <property type="term" value="F:hydrolase activity"/>
    <property type="evidence" value="ECO:0007669"/>
    <property type="project" value="UniProtKB-KW"/>
</dbReference>
<dbReference type="Gene3D" id="1.10.287.1080">
    <property type="entry name" value="MazG-like"/>
    <property type="match status" value="1"/>
</dbReference>
<dbReference type="EMBL" id="SLWM01000027">
    <property type="protein sequence ID" value="TCO12140.1"/>
    <property type="molecule type" value="Genomic_DNA"/>
</dbReference>
<keyword evidence="2" id="KW-1185">Reference proteome</keyword>
<comment type="caution">
    <text evidence="1">The sequence shown here is derived from an EMBL/GenBank/DDBJ whole genome shotgun (WGS) entry which is preliminary data.</text>
</comment>
<reference evidence="1 2" key="1">
    <citation type="journal article" date="2015" name="Stand. Genomic Sci.">
        <title>Genomic Encyclopedia of Bacterial and Archaeal Type Strains, Phase III: the genomes of soil and plant-associated and newly described type strains.</title>
        <authorList>
            <person name="Whitman W.B."/>
            <person name="Woyke T."/>
            <person name="Klenk H.P."/>
            <person name="Zhou Y."/>
            <person name="Lilburn T.G."/>
            <person name="Beck B.J."/>
            <person name="De Vos P."/>
            <person name="Vandamme P."/>
            <person name="Eisen J.A."/>
            <person name="Garrity G."/>
            <person name="Hugenholtz P."/>
            <person name="Kyrpides N.C."/>
        </authorList>
    </citation>
    <scope>NUCLEOTIDE SEQUENCE [LARGE SCALE GENOMIC DNA]</scope>
    <source>
        <strain evidence="1 2">VKM Ac-2538</strain>
    </source>
</reference>
<dbReference type="PANTHER" id="PTHR46523:SF1">
    <property type="entry name" value="DCTP PYROPHOSPHATASE 1"/>
    <property type="match status" value="1"/>
</dbReference>
<dbReference type="SUPFAM" id="SSF101386">
    <property type="entry name" value="all-alpha NTP pyrophosphatases"/>
    <property type="match status" value="1"/>
</dbReference>
<dbReference type="Pfam" id="PF12643">
    <property type="entry name" value="MazG-like"/>
    <property type="match status" value="1"/>
</dbReference>